<reference evidence="1 2" key="1">
    <citation type="journal article" date="2018" name="Gigascience">
        <title>Genomes of trombidid mites reveal novel predicted allergens and laterally-transferred genes associated with secondary metabolism.</title>
        <authorList>
            <person name="Dong X."/>
            <person name="Chaisiri K."/>
            <person name="Xia D."/>
            <person name="Armstrong S.D."/>
            <person name="Fang Y."/>
            <person name="Donnelly M.J."/>
            <person name="Kadowaki T."/>
            <person name="McGarry J.W."/>
            <person name="Darby A.C."/>
            <person name="Makepeace B.L."/>
        </authorList>
    </citation>
    <scope>NUCLEOTIDE SEQUENCE [LARGE SCALE GENOMIC DNA]</scope>
    <source>
        <strain evidence="1">UoL-WK</strain>
    </source>
</reference>
<dbReference type="Gene3D" id="2.110.10.10">
    <property type="entry name" value="Hemopexin-like domain"/>
    <property type="match status" value="1"/>
</dbReference>
<evidence type="ECO:0000313" key="2">
    <source>
        <dbReference type="Proteomes" id="UP000285301"/>
    </source>
</evidence>
<dbReference type="InterPro" id="IPR036375">
    <property type="entry name" value="Hemopexin-like_dom_sf"/>
</dbReference>
<dbReference type="AlphaFoldDB" id="A0A3S3P6H0"/>
<dbReference type="SUPFAM" id="SSF50923">
    <property type="entry name" value="Hemopexin-like domain"/>
    <property type="match status" value="1"/>
</dbReference>
<gene>
    <name evidence="1" type="ORF">B4U79_16652</name>
</gene>
<dbReference type="EMBL" id="NCKU01008220">
    <property type="protein sequence ID" value="RWS02061.1"/>
    <property type="molecule type" value="Genomic_DNA"/>
</dbReference>
<proteinExistence type="predicted"/>
<name>A0A3S3P6H0_9ACAR</name>
<sequence>MKRSDIQFDLCNDYVEIDAMAVNRRGEIFVFALEYVIKFKAYTELDYETNSFWRLENGYPKRLNSNVFPKFRGRVKSAAIDESGNILLYANGSAWIYENERTLKFEDIKLDALENNPSKYKHPIFKKVKREAFKSAENEYDLYDIEHYTQSVTKRGTRFGYISSCYRKRNDGRIETRAYYFVDQMLSLLIPGGDRCYRRVIQYIYYYELKNGTFLGFETDRFFSKPIIMNFHRNRRKEQFFYTFTYTNAVIVPTTMKMGV</sequence>
<protein>
    <submittedName>
        <fullName evidence="1">Uncharacterized protein</fullName>
    </submittedName>
</protein>
<evidence type="ECO:0000313" key="1">
    <source>
        <dbReference type="EMBL" id="RWS02061.1"/>
    </source>
</evidence>
<keyword evidence="2" id="KW-1185">Reference proteome</keyword>
<accession>A0A3S3P6H0</accession>
<dbReference type="Proteomes" id="UP000285301">
    <property type="component" value="Unassembled WGS sequence"/>
</dbReference>
<organism evidence="1 2">
    <name type="scientific">Dinothrombium tinctorium</name>
    <dbReference type="NCBI Taxonomy" id="1965070"/>
    <lineage>
        <taxon>Eukaryota</taxon>
        <taxon>Metazoa</taxon>
        <taxon>Ecdysozoa</taxon>
        <taxon>Arthropoda</taxon>
        <taxon>Chelicerata</taxon>
        <taxon>Arachnida</taxon>
        <taxon>Acari</taxon>
        <taxon>Acariformes</taxon>
        <taxon>Trombidiformes</taxon>
        <taxon>Prostigmata</taxon>
        <taxon>Anystina</taxon>
        <taxon>Parasitengona</taxon>
        <taxon>Trombidioidea</taxon>
        <taxon>Trombidiidae</taxon>
        <taxon>Dinothrombium</taxon>
    </lineage>
</organism>
<comment type="caution">
    <text evidence="1">The sequence shown here is derived from an EMBL/GenBank/DDBJ whole genome shotgun (WGS) entry which is preliminary data.</text>
</comment>